<protein>
    <submittedName>
        <fullName evidence="1">Uncharacterized protein</fullName>
    </submittedName>
</protein>
<sequence>MSSKWRWAGTEVPIIGSDSFKFIEISVSSSSINVQSQSHSNFIAPRADGYASCALVGDPSLHLILRIRESLPNSLDLFPLSFSKPFPILGLRINFPCKLSSFAFLFELTPNVYSLCVLSVSGIVFILKLSANFSDYETYPIFPQEDLLQFNLVNYGDIPITSAAATSGCLVVGRNDGSVAFFQLATHHPTAPGFVQELRDDSGIGRLWGLMSRGRMVGAVQDLVITEVQGKKLVYVLHSGGIFRSLKLILSLHILFHLLSGAPFVRLWVGETNSNSSVIPLAIWYRYTSEVGMEAIDVYSLQCSWGKEPILSLEPSMLNVPMEEGSCIDVKLASDRIWILKDSGIDYHVQTSCSTFSLSKLCHMKKWKECVEVWQEEEAHCFALQEEFVADMLFQSSEHPSDDLLSITHSIVTSPKVHDYSDAFVAL</sequence>
<reference evidence="2" key="1">
    <citation type="journal article" date="2023" name="G3 (Bethesda)">
        <title>Genome assembly and association tests identify interacting loci associated with vigor, precocity, and sex in interspecific pistachio rootstocks.</title>
        <authorList>
            <person name="Palmer W."/>
            <person name="Jacygrad E."/>
            <person name="Sagayaradj S."/>
            <person name="Cavanaugh K."/>
            <person name="Han R."/>
            <person name="Bertier L."/>
            <person name="Beede B."/>
            <person name="Kafkas S."/>
            <person name="Golino D."/>
            <person name="Preece J."/>
            <person name="Michelmore R."/>
        </authorList>
    </citation>
    <scope>NUCLEOTIDE SEQUENCE [LARGE SCALE GENOMIC DNA]</scope>
</reference>
<dbReference type="EMBL" id="CM047904">
    <property type="protein sequence ID" value="KAJ0090572.1"/>
    <property type="molecule type" value="Genomic_DNA"/>
</dbReference>
<evidence type="ECO:0000313" key="2">
    <source>
        <dbReference type="Proteomes" id="UP001164250"/>
    </source>
</evidence>
<organism evidence="1 2">
    <name type="scientific">Pistacia atlantica</name>
    <dbReference type="NCBI Taxonomy" id="434234"/>
    <lineage>
        <taxon>Eukaryota</taxon>
        <taxon>Viridiplantae</taxon>
        <taxon>Streptophyta</taxon>
        <taxon>Embryophyta</taxon>
        <taxon>Tracheophyta</taxon>
        <taxon>Spermatophyta</taxon>
        <taxon>Magnoliopsida</taxon>
        <taxon>eudicotyledons</taxon>
        <taxon>Gunneridae</taxon>
        <taxon>Pentapetalae</taxon>
        <taxon>rosids</taxon>
        <taxon>malvids</taxon>
        <taxon>Sapindales</taxon>
        <taxon>Anacardiaceae</taxon>
        <taxon>Pistacia</taxon>
    </lineage>
</organism>
<dbReference type="Proteomes" id="UP001164250">
    <property type="component" value="Chromosome 8"/>
</dbReference>
<comment type="caution">
    <text evidence="1">The sequence shown here is derived from an EMBL/GenBank/DDBJ whole genome shotgun (WGS) entry which is preliminary data.</text>
</comment>
<name>A0ACC1AV59_9ROSI</name>
<proteinExistence type="predicted"/>
<accession>A0ACC1AV59</accession>
<gene>
    <name evidence="1" type="ORF">Patl1_14808</name>
</gene>
<evidence type="ECO:0000313" key="1">
    <source>
        <dbReference type="EMBL" id="KAJ0090572.1"/>
    </source>
</evidence>
<keyword evidence="2" id="KW-1185">Reference proteome</keyword>